<sequence length="93" mass="10775">MSMTIEDDERNLEETPVGGSEMELGELRSHGIRRKQLLHINHRHLIVTNNNRSAIFINHRSRHELLPFPYVSWRNSGSSVVGFGQLLNTRDQK</sequence>
<accession>A0AAV2DJ83</accession>
<feature type="compositionally biased region" description="Acidic residues" evidence="1">
    <location>
        <begin position="1"/>
        <end position="11"/>
    </location>
</feature>
<gene>
    <name evidence="2" type="ORF">LTRI10_LOCUS15226</name>
</gene>
<keyword evidence="3" id="KW-1185">Reference proteome</keyword>
<evidence type="ECO:0000313" key="3">
    <source>
        <dbReference type="Proteomes" id="UP001497516"/>
    </source>
</evidence>
<dbReference type="EMBL" id="OZ034816">
    <property type="protein sequence ID" value="CAL1373288.1"/>
    <property type="molecule type" value="Genomic_DNA"/>
</dbReference>
<evidence type="ECO:0000313" key="2">
    <source>
        <dbReference type="EMBL" id="CAL1373288.1"/>
    </source>
</evidence>
<protein>
    <submittedName>
        <fullName evidence="2">Uncharacterized protein</fullName>
    </submittedName>
</protein>
<name>A0AAV2DJ83_9ROSI</name>
<reference evidence="2 3" key="1">
    <citation type="submission" date="2024-04" db="EMBL/GenBank/DDBJ databases">
        <authorList>
            <person name="Fracassetti M."/>
        </authorList>
    </citation>
    <scope>NUCLEOTIDE SEQUENCE [LARGE SCALE GENOMIC DNA]</scope>
</reference>
<evidence type="ECO:0000256" key="1">
    <source>
        <dbReference type="SAM" id="MobiDB-lite"/>
    </source>
</evidence>
<dbReference type="Proteomes" id="UP001497516">
    <property type="component" value="Chromosome 3"/>
</dbReference>
<dbReference type="AlphaFoldDB" id="A0AAV2DJ83"/>
<proteinExistence type="predicted"/>
<organism evidence="2 3">
    <name type="scientific">Linum trigynum</name>
    <dbReference type="NCBI Taxonomy" id="586398"/>
    <lineage>
        <taxon>Eukaryota</taxon>
        <taxon>Viridiplantae</taxon>
        <taxon>Streptophyta</taxon>
        <taxon>Embryophyta</taxon>
        <taxon>Tracheophyta</taxon>
        <taxon>Spermatophyta</taxon>
        <taxon>Magnoliopsida</taxon>
        <taxon>eudicotyledons</taxon>
        <taxon>Gunneridae</taxon>
        <taxon>Pentapetalae</taxon>
        <taxon>rosids</taxon>
        <taxon>fabids</taxon>
        <taxon>Malpighiales</taxon>
        <taxon>Linaceae</taxon>
        <taxon>Linum</taxon>
    </lineage>
</organism>
<feature type="region of interest" description="Disordered" evidence="1">
    <location>
        <begin position="1"/>
        <end position="23"/>
    </location>
</feature>